<evidence type="ECO:0000313" key="3">
    <source>
        <dbReference type="Proteomes" id="UP000092574"/>
    </source>
</evidence>
<accession>A0A1C7IDP1</accession>
<keyword evidence="3" id="KW-1185">Reference proteome</keyword>
<reference evidence="2" key="1">
    <citation type="submission" date="2017-04" db="EMBL/GenBank/DDBJ databases">
        <title>Complete Genome Sequences of Twelve Strains of a Stable Defined Moderately Diverse Mouse Microbiota 2 (sDMDMm2).</title>
        <authorList>
            <person name="Uchimura Y."/>
            <person name="Wyss M."/>
            <person name="Brugiroux S."/>
            <person name="Limenitakis J.P."/>
            <person name="Stecher B."/>
            <person name="McCoy K.D."/>
            <person name="Macpherson A.J."/>
        </authorList>
    </citation>
    <scope>NUCLEOTIDE SEQUENCE</scope>
    <source>
        <strain evidence="2">YL58</strain>
    </source>
</reference>
<feature type="region of interest" description="Disordered" evidence="1">
    <location>
        <begin position="30"/>
        <end position="49"/>
    </location>
</feature>
<name>A0A1C7IDP1_9FIRM</name>
<feature type="compositionally biased region" description="Basic and acidic residues" evidence="1">
    <location>
        <begin position="35"/>
        <end position="44"/>
    </location>
</feature>
<protein>
    <submittedName>
        <fullName evidence="2">Uncharacterized protein</fullName>
    </submittedName>
</protein>
<sequence length="74" mass="8170">MGCLRGFFLFYTITKRGVVQEGAGRNADGMQCGRDAMRTGDPVRRQGGRKGKEKIPLLLVTTISGRGIVYVFNF</sequence>
<organism evidence="2 3">
    <name type="scientific">Blautia pseudococcoides</name>
    <dbReference type="NCBI Taxonomy" id="1796616"/>
    <lineage>
        <taxon>Bacteria</taxon>
        <taxon>Bacillati</taxon>
        <taxon>Bacillota</taxon>
        <taxon>Clostridia</taxon>
        <taxon>Lachnospirales</taxon>
        <taxon>Lachnospiraceae</taxon>
        <taxon>Blautia</taxon>
    </lineage>
</organism>
<evidence type="ECO:0000256" key="1">
    <source>
        <dbReference type="SAM" id="MobiDB-lite"/>
    </source>
</evidence>
<dbReference type="EMBL" id="CP015405">
    <property type="protein sequence ID" value="ANU77138.1"/>
    <property type="molecule type" value="Genomic_DNA"/>
</dbReference>
<gene>
    <name evidence="2" type="ORF">A4V09_16045</name>
</gene>
<dbReference type="AlphaFoldDB" id="A0A1C7IDP1"/>
<dbReference type="Proteomes" id="UP000092574">
    <property type="component" value="Chromosome"/>
</dbReference>
<proteinExistence type="predicted"/>
<dbReference type="STRING" id="1796616.A4V09_16045"/>
<dbReference type="KEGG" id="byl:A4V09_16045"/>
<evidence type="ECO:0000313" key="2">
    <source>
        <dbReference type="EMBL" id="ANU77138.1"/>
    </source>
</evidence>